<dbReference type="AlphaFoldDB" id="A0AAV4SML2"/>
<sequence>MYPNFPAVHPPELRSSRGQSFAAPRKSNALLSRKMLENTESILGSVSQASIKCYQMLEYLACKGGGWWRTFEYSFVSRSRKTQ</sequence>
<protein>
    <submittedName>
        <fullName evidence="2">Uncharacterized protein</fullName>
    </submittedName>
</protein>
<evidence type="ECO:0000313" key="3">
    <source>
        <dbReference type="Proteomes" id="UP001054945"/>
    </source>
</evidence>
<dbReference type="Proteomes" id="UP001054945">
    <property type="component" value="Unassembled WGS sequence"/>
</dbReference>
<dbReference type="EMBL" id="BPLR01009774">
    <property type="protein sequence ID" value="GIY34486.1"/>
    <property type="molecule type" value="Genomic_DNA"/>
</dbReference>
<accession>A0AAV4SML2</accession>
<reference evidence="2 3" key="1">
    <citation type="submission" date="2021-06" db="EMBL/GenBank/DDBJ databases">
        <title>Caerostris extrusa draft genome.</title>
        <authorList>
            <person name="Kono N."/>
            <person name="Arakawa K."/>
        </authorList>
    </citation>
    <scope>NUCLEOTIDE SEQUENCE [LARGE SCALE GENOMIC DNA]</scope>
</reference>
<name>A0AAV4SML2_CAEEX</name>
<comment type="caution">
    <text evidence="2">The sequence shown here is derived from an EMBL/GenBank/DDBJ whole genome shotgun (WGS) entry which is preliminary data.</text>
</comment>
<gene>
    <name evidence="2" type="ORF">CEXT_592181</name>
</gene>
<evidence type="ECO:0000256" key="1">
    <source>
        <dbReference type="SAM" id="MobiDB-lite"/>
    </source>
</evidence>
<feature type="region of interest" description="Disordered" evidence="1">
    <location>
        <begin position="1"/>
        <end position="24"/>
    </location>
</feature>
<keyword evidence="3" id="KW-1185">Reference proteome</keyword>
<evidence type="ECO:0000313" key="2">
    <source>
        <dbReference type="EMBL" id="GIY34486.1"/>
    </source>
</evidence>
<proteinExistence type="predicted"/>
<organism evidence="2 3">
    <name type="scientific">Caerostris extrusa</name>
    <name type="common">Bark spider</name>
    <name type="synonym">Caerostris bankana</name>
    <dbReference type="NCBI Taxonomy" id="172846"/>
    <lineage>
        <taxon>Eukaryota</taxon>
        <taxon>Metazoa</taxon>
        <taxon>Ecdysozoa</taxon>
        <taxon>Arthropoda</taxon>
        <taxon>Chelicerata</taxon>
        <taxon>Arachnida</taxon>
        <taxon>Araneae</taxon>
        <taxon>Araneomorphae</taxon>
        <taxon>Entelegynae</taxon>
        <taxon>Araneoidea</taxon>
        <taxon>Araneidae</taxon>
        <taxon>Caerostris</taxon>
    </lineage>
</organism>